<dbReference type="EMBL" id="FLQU01000141">
    <property type="protein sequence ID" value="SBS81286.1"/>
    <property type="molecule type" value="Genomic_DNA"/>
</dbReference>
<protein>
    <submittedName>
        <fullName evidence="2">Apical merozoite protein, putative</fullName>
    </submittedName>
</protein>
<keyword evidence="2" id="KW-0477">Merozoite</keyword>
<proteinExistence type="predicted"/>
<feature type="chain" id="PRO_5015059546" evidence="1">
    <location>
        <begin position="18"/>
        <end position="311"/>
    </location>
</feature>
<name>A0A1A8VR55_PLAOA</name>
<evidence type="ECO:0000313" key="5">
    <source>
        <dbReference type="Proteomes" id="UP000078560"/>
    </source>
</evidence>
<reference evidence="2" key="1">
    <citation type="submission" date="2016-05" db="EMBL/GenBank/DDBJ databases">
        <authorList>
            <person name="Lavstsen T."/>
            <person name="Jespersen J.S."/>
        </authorList>
    </citation>
    <scope>NUCLEOTIDE SEQUENCE [LARGE SCALE GENOMIC DNA]</scope>
</reference>
<sequence>MILRFSFLCVLVINVLSTNLFVLCNKLKINGNGKSVNESFFPDGTKNESHMNKNIMKKGREREIPRKETQANIGHHNFHENELKKNIEMLKQMQGDLKNGKTPLHKKAINGADKGGHIGEWDREDELRKYVMEEIRNNSKLDREKKSSEEIKLLEDKSIQLQNDIHTWLQSIHNIEEKSTKLKDIKKELLHNITSLNETLVEEIENINDIKKLQKEQNEIFAENWLYFFPSISDNVSEDGSDSNHNILNYLEMYNKKDKEKQKESEMERGVWKEHLRENATMKQYGESSKSAGMGCVVNHFLFLLGVIFLF</sequence>
<evidence type="ECO:0000313" key="2">
    <source>
        <dbReference type="EMBL" id="SBS81286.1"/>
    </source>
</evidence>
<dbReference type="EMBL" id="FLQV01000154">
    <property type="protein sequence ID" value="SBS83220.1"/>
    <property type="molecule type" value="Genomic_DNA"/>
</dbReference>
<keyword evidence="1" id="KW-0732">Signal</keyword>
<dbReference type="Proteomes" id="UP000078546">
    <property type="component" value="Unassembled WGS sequence"/>
</dbReference>
<reference evidence="4 5" key="2">
    <citation type="submission" date="2016-05" db="EMBL/GenBank/DDBJ databases">
        <authorList>
            <person name="Naeem Raeece"/>
        </authorList>
    </citation>
    <scope>NUCLEOTIDE SEQUENCE [LARGE SCALE GENOMIC DNA]</scope>
</reference>
<dbReference type="Proteomes" id="UP000078560">
    <property type="component" value="Unassembled WGS sequence"/>
</dbReference>
<dbReference type="AlphaFoldDB" id="A0A1A8VR55"/>
<evidence type="ECO:0000313" key="3">
    <source>
        <dbReference type="EMBL" id="SBS83220.1"/>
    </source>
</evidence>
<organism evidence="2 5">
    <name type="scientific">Plasmodium ovale curtisi</name>
    <dbReference type="NCBI Taxonomy" id="864141"/>
    <lineage>
        <taxon>Eukaryota</taxon>
        <taxon>Sar</taxon>
        <taxon>Alveolata</taxon>
        <taxon>Apicomplexa</taxon>
        <taxon>Aconoidasida</taxon>
        <taxon>Haemosporida</taxon>
        <taxon>Plasmodiidae</taxon>
        <taxon>Plasmodium</taxon>
        <taxon>Plasmodium (Plasmodium)</taxon>
    </lineage>
</organism>
<feature type="signal peptide" evidence="1">
    <location>
        <begin position="1"/>
        <end position="17"/>
    </location>
</feature>
<evidence type="ECO:0000256" key="1">
    <source>
        <dbReference type="SAM" id="SignalP"/>
    </source>
</evidence>
<evidence type="ECO:0000313" key="4">
    <source>
        <dbReference type="Proteomes" id="UP000078546"/>
    </source>
</evidence>
<gene>
    <name evidence="3" type="ORF">POVCU1_008790</name>
    <name evidence="2" type="ORF">POVCU2_0009580</name>
</gene>
<accession>A0A1A8VR55</accession>